<dbReference type="Proteomes" id="UP000245720">
    <property type="component" value="Unassembled WGS sequence"/>
</dbReference>
<evidence type="ECO:0000256" key="14">
    <source>
        <dbReference type="PIRSR" id="PIRSR000114-1"/>
    </source>
</evidence>
<dbReference type="Gene3D" id="3.40.50.720">
    <property type="entry name" value="NAD(P)-binding Rossmann-like Domain"/>
    <property type="match status" value="1"/>
</dbReference>
<dbReference type="GO" id="GO:0006650">
    <property type="term" value="P:glycerophospholipid metabolic process"/>
    <property type="evidence" value="ECO:0007669"/>
    <property type="project" value="UniProtKB-UniRule"/>
</dbReference>
<dbReference type="PANTHER" id="PTHR11728">
    <property type="entry name" value="GLYCEROL-3-PHOSPHATE DEHYDROGENASE"/>
    <property type="match status" value="1"/>
</dbReference>
<keyword evidence="3 13" id="KW-0521">NADP</keyword>
<dbReference type="GO" id="GO:0046167">
    <property type="term" value="P:glycerol-3-phosphate biosynthetic process"/>
    <property type="evidence" value="ECO:0007669"/>
    <property type="project" value="UniProtKB-UniRule"/>
</dbReference>
<evidence type="ECO:0000256" key="2">
    <source>
        <dbReference type="ARBA" id="ARBA00022516"/>
    </source>
</evidence>
<dbReference type="RefSeq" id="WP_109724978.1">
    <property type="nucleotide sequence ID" value="NZ_CACVSX010000042.1"/>
</dbReference>
<feature type="binding site" evidence="13">
    <location>
        <position position="253"/>
    </location>
    <ligand>
        <name>sn-glycerol 3-phosphate</name>
        <dbReference type="ChEBI" id="CHEBI:57597"/>
    </ligand>
</feature>
<comment type="similarity">
    <text evidence="1 13 17">Belongs to the NAD-dependent glycerol-3-phosphate dehydrogenase family.</text>
</comment>
<feature type="binding site" evidence="13">
    <location>
        <position position="241"/>
    </location>
    <ligand>
        <name>sn-glycerol 3-phosphate</name>
        <dbReference type="ChEBI" id="CHEBI:57597"/>
    </ligand>
</feature>
<dbReference type="GO" id="GO:0051287">
    <property type="term" value="F:NAD binding"/>
    <property type="evidence" value="ECO:0007669"/>
    <property type="project" value="InterPro"/>
</dbReference>
<dbReference type="AlphaFoldDB" id="A0A315Y6U2"/>
<dbReference type="PANTHER" id="PTHR11728:SF1">
    <property type="entry name" value="GLYCEROL-3-PHOSPHATE DEHYDROGENASE [NAD(+)] 2, CHLOROPLASTIC"/>
    <property type="match status" value="1"/>
</dbReference>
<organism evidence="20 21">
    <name type="scientific">Ruminococcus flavefaciens</name>
    <dbReference type="NCBI Taxonomy" id="1265"/>
    <lineage>
        <taxon>Bacteria</taxon>
        <taxon>Bacillati</taxon>
        <taxon>Bacillota</taxon>
        <taxon>Clostridia</taxon>
        <taxon>Eubacteriales</taxon>
        <taxon>Oscillospiraceae</taxon>
        <taxon>Ruminococcus</taxon>
    </lineage>
</organism>
<feature type="binding site" evidence="13">
    <location>
        <position position="137"/>
    </location>
    <ligand>
        <name>NADPH</name>
        <dbReference type="ChEBI" id="CHEBI:57783"/>
    </ligand>
</feature>
<comment type="pathway">
    <text evidence="13">Membrane lipid metabolism; glycerophospholipid metabolism.</text>
</comment>
<keyword evidence="5 13" id="KW-0520">NAD</keyword>
<dbReference type="SUPFAM" id="SSF48179">
    <property type="entry name" value="6-phosphogluconate dehydrogenase C-terminal domain-like"/>
    <property type="match status" value="1"/>
</dbReference>
<evidence type="ECO:0000256" key="16">
    <source>
        <dbReference type="PIRSR" id="PIRSR000114-3"/>
    </source>
</evidence>
<protein>
    <recommendedName>
        <fullName evidence="11 13">Glycerol-3-phosphate dehydrogenase [NAD(P)+]</fullName>
        <ecNumber evidence="10 13">1.1.1.94</ecNumber>
    </recommendedName>
    <alternativeName>
        <fullName evidence="13">NAD(P)(+)-dependent glycerol-3-phosphate dehydrogenase</fullName>
    </alternativeName>
    <alternativeName>
        <fullName evidence="12 13">NAD(P)H-dependent dihydroxyacetone-phosphate reductase</fullName>
    </alternativeName>
</protein>
<feature type="binding site" evidence="13">
    <location>
        <position position="135"/>
    </location>
    <ligand>
        <name>sn-glycerol 3-phosphate</name>
        <dbReference type="ChEBI" id="CHEBI:57597"/>
    </ligand>
</feature>
<comment type="caution">
    <text evidence="20">The sequence shown here is derived from an EMBL/GenBank/DDBJ whole genome shotgun (WGS) entry which is preliminary data.</text>
</comment>
<evidence type="ECO:0000256" key="11">
    <source>
        <dbReference type="ARBA" id="ARBA00069372"/>
    </source>
</evidence>
<dbReference type="Gene3D" id="1.10.1040.10">
    <property type="entry name" value="N-(1-d-carboxylethyl)-l-norvaline Dehydrogenase, domain 2"/>
    <property type="match status" value="1"/>
</dbReference>
<feature type="binding site" evidence="13">
    <location>
        <position position="32"/>
    </location>
    <ligand>
        <name>NADPH</name>
        <dbReference type="ChEBI" id="CHEBI:57783"/>
    </ligand>
</feature>
<feature type="binding site" evidence="13">
    <location>
        <position position="277"/>
    </location>
    <ligand>
        <name>NADPH</name>
        <dbReference type="ChEBI" id="CHEBI:57783"/>
    </ligand>
</feature>
<feature type="binding site" evidence="13">
    <location>
        <position position="12"/>
    </location>
    <ligand>
        <name>NADPH</name>
        <dbReference type="ChEBI" id="CHEBI:57783"/>
    </ligand>
</feature>
<feature type="binding site" evidence="15">
    <location>
        <position position="105"/>
    </location>
    <ligand>
        <name>substrate</name>
    </ligand>
</feature>
<evidence type="ECO:0000256" key="17">
    <source>
        <dbReference type="RuleBase" id="RU000437"/>
    </source>
</evidence>
<dbReference type="InterPro" id="IPR006168">
    <property type="entry name" value="G3P_DH_NAD-dep"/>
</dbReference>
<feature type="binding site" evidence="13">
    <location>
        <position position="133"/>
    </location>
    <ligand>
        <name>sn-glycerol 3-phosphate</name>
        <dbReference type="ChEBI" id="CHEBI:57597"/>
    </ligand>
</feature>
<feature type="binding site" evidence="16">
    <location>
        <position position="137"/>
    </location>
    <ligand>
        <name>NAD(+)</name>
        <dbReference type="ChEBI" id="CHEBI:57540"/>
    </ligand>
</feature>
<dbReference type="EC" id="1.1.1.94" evidence="10 13"/>
<sequence>MAKIVILGSGGFGLSLAIMAEHCGHDVTVWSKFQSEIDDIRSHGEHVQKLPGVPVSESIAMTSDISCIKGCEVLIFGIPSSFVRDVAKAAAPYVDDNMVIVNTGKGLEEGSLKTLSEVIKEEIHTDKLVVLSGPSHAEELARCVPTTIVAASENHDAAELVQREFGNSYLRIYLNDDVKGCEIGGALKNIIALCVGICDGLGYGDNTKAALMTRGIHEIARLGKACGANIATFSGLTGIGDLIVTCTSMHSRNRRAGILIGQGVSPEEAVERVGTVEGYFCCKAAYDLAKRLGVEMPITEQLNEVLFNGGDVRLALGALMNRPQNYEEI</sequence>
<comment type="catalytic activity">
    <reaction evidence="13">
        <text>sn-glycerol 3-phosphate + NAD(+) = dihydroxyacetone phosphate + NADH + H(+)</text>
        <dbReference type="Rhea" id="RHEA:11092"/>
        <dbReference type="ChEBI" id="CHEBI:15378"/>
        <dbReference type="ChEBI" id="CHEBI:57540"/>
        <dbReference type="ChEBI" id="CHEBI:57597"/>
        <dbReference type="ChEBI" id="CHEBI:57642"/>
        <dbReference type="ChEBI" id="CHEBI:57945"/>
        <dbReference type="EC" id="1.1.1.94"/>
    </reaction>
</comment>
<keyword evidence="13" id="KW-0547">Nucleotide-binding</keyword>
<dbReference type="InterPro" id="IPR011128">
    <property type="entry name" value="G3P_DH_NAD-dep_N"/>
</dbReference>
<dbReference type="UniPathway" id="UPA00940"/>
<feature type="active site" description="Proton acceptor" evidence="13 14">
    <location>
        <position position="188"/>
    </location>
</feature>
<evidence type="ECO:0000313" key="20">
    <source>
        <dbReference type="EMBL" id="PWJ15154.1"/>
    </source>
</evidence>
<feature type="binding site" evidence="16">
    <location>
        <position position="82"/>
    </location>
    <ligand>
        <name>NAD(+)</name>
        <dbReference type="ChEBI" id="CHEBI:57540"/>
    </ligand>
</feature>
<proteinExistence type="inferred from homology"/>
<evidence type="ECO:0000256" key="5">
    <source>
        <dbReference type="ARBA" id="ARBA00023027"/>
    </source>
</evidence>
<accession>A0A315Y6U2</accession>
<dbReference type="InterPro" id="IPR036291">
    <property type="entry name" value="NAD(P)-bd_dom_sf"/>
</dbReference>
<dbReference type="InterPro" id="IPR008927">
    <property type="entry name" value="6-PGluconate_DH-like_C_sf"/>
</dbReference>
<evidence type="ECO:0000256" key="10">
    <source>
        <dbReference type="ARBA" id="ARBA00066687"/>
    </source>
</evidence>
<evidence type="ECO:0000256" key="9">
    <source>
        <dbReference type="ARBA" id="ARBA00052716"/>
    </source>
</evidence>
<keyword evidence="13" id="KW-0963">Cytoplasm</keyword>
<dbReference type="GO" id="GO:0141153">
    <property type="term" value="F:glycerol-3-phosphate dehydrogenase (NADP+) activity"/>
    <property type="evidence" value="ECO:0007669"/>
    <property type="project" value="RHEA"/>
</dbReference>
<dbReference type="HAMAP" id="MF_00394">
    <property type="entry name" value="NAD_Glyc3P_dehydrog"/>
    <property type="match status" value="1"/>
</dbReference>
<keyword evidence="4 13" id="KW-0560">Oxidoreductase</keyword>
<evidence type="ECO:0000259" key="19">
    <source>
        <dbReference type="Pfam" id="PF07479"/>
    </source>
</evidence>
<dbReference type="EMBL" id="QGDI01000001">
    <property type="protein sequence ID" value="PWJ15154.1"/>
    <property type="molecule type" value="Genomic_DNA"/>
</dbReference>
<feature type="binding site" evidence="13">
    <location>
        <position position="188"/>
    </location>
    <ligand>
        <name>sn-glycerol 3-phosphate</name>
        <dbReference type="ChEBI" id="CHEBI:57597"/>
    </ligand>
</feature>
<comment type="caution">
    <text evidence="13">Lacks conserved residue(s) required for the propagation of feature annotation.</text>
</comment>
<dbReference type="SUPFAM" id="SSF51735">
    <property type="entry name" value="NAD(P)-binding Rossmann-fold domains"/>
    <property type="match status" value="1"/>
</dbReference>
<dbReference type="PROSITE" id="PS00957">
    <property type="entry name" value="NAD_G3PDH"/>
    <property type="match status" value="1"/>
</dbReference>
<dbReference type="OrthoDB" id="9812273at2"/>
<dbReference type="STRING" id="1265.SAMN02910280_1971"/>
<gene>
    <name evidence="13" type="primary">gpsA</name>
    <name evidence="20" type="ORF">IE37_00045</name>
</gene>
<keyword evidence="6 13" id="KW-0443">Lipid metabolism</keyword>
<dbReference type="NCBIfam" id="NF000940">
    <property type="entry name" value="PRK00094.1-2"/>
    <property type="match status" value="1"/>
</dbReference>
<feature type="binding site" evidence="13">
    <location>
        <position position="105"/>
    </location>
    <ligand>
        <name>NADPH</name>
        <dbReference type="ChEBI" id="CHEBI:57783"/>
    </ligand>
</feature>
<dbReference type="FunFam" id="1.10.1040.10:FF:000001">
    <property type="entry name" value="Glycerol-3-phosphate dehydrogenase [NAD(P)+]"/>
    <property type="match status" value="1"/>
</dbReference>
<keyword evidence="8 13" id="KW-1208">Phospholipid metabolism</keyword>
<evidence type="ECO:0000256" key="1">
    <source>
        <dbReference type="ARBA" id="ARBA00011009"/>
    </source>
</evidence>
<dbReference type="InterPro" id="IPR006109">
    <property type="entry name" value="G3P_DH_NAD-dep_C"/>
</dbReference>
<comment type="subcellular location">
    <subcellularLocation>
        <location evidence="13">Cytoplasm</location>
    </subcellularLocation>
</comment>
<evidence type="ECO:0000256" key="12">
    <source>
        <dbReference type="ARBA" id="ARBA00080511"/>
    </source>
</evidence>
<dbReference type="PIRSF" id="PIRSF000114">
    <property type="entry name" value="Glycerol-3-P_dh"/>
    <property type="match status" value="1"/>
</dbReference>
<feature type="binding site" evidence="13">
    <location>
        <position position="252"/>
    </location>
    <ligand>
        <name>sn-glycerol 3-phosphate</name>
        <dbReference type="ChEBI" id="CHEBI:57597"/>
    </ligand>
</feature>
<evidence type="ECO:0000256" key="6">
    <source>
        <dbReference type="ARBA" id="ARBA00023098"/>
    </source>
</evidence>
<dbReference type="NCBIfam" id="NF000942">
    <property type="entry name" value="PRK00094.1-4"/>
    <property type="match status" value="1"/>
</dbReference>
<dbReference type="FunFam" id="3.40.50.720:FF:000019">
    <property type="entry name" value="Glycerol-3-phosphate dehydrogenase [NAD(P)+]"/>
    <property type="match status" value="1"/>
</dbReference>
<feature type="binding site" evidence="13">
    <location>
        <position position="252"/>
    </location>
    <ligand>
        <name>NADPH</name>
        <dbReference type="ChEBI" id="CHEBI:57783"/>
    </ligand>
</feature>
<dbReference type="InterPro" id="IPR013328">
    <property type="entry name" value="6PGD_dom2"/>
</dbReference>
<name>A0A315Y6U2_RUMFL</name>
<comment type="catalytic activity">
    <reaction evidence="9">
        <text>sn-glycerol 3-phosphate + NADP(+) = dihydroxyacetone phosphate + NADPH + H(+)</text>
        <dbReference type="Rhea" id="RHEA:11096"/>
        <dbReference type="ChEBI" id="CHEBI:15378"/>
        <dbReference type="ChEBI" id="CHEBI:57597"/>
        <dbReference type="ChEBI" id="CHEBI:57642"/>
        <dbReference type="ChEBI" id="CHEBI:57783"/>
        <dbReference type="ChEBI" id="CHEBI:58349"/>
        <dbReference type="EC" id="1.1.1.94"/>
    </reaction>
    <physiologicalReaction direction="right-to-left" evidence="9">
        <dbReference type="Rhea" id="RHEA:11098"/>
    </physiologicalReaction>
</comment>
<evidence type="ECO:0000313" key="21">
    <source>
        <dbReference type="Proteomes" id="UP000245720"/>
    </source>
</evidence>
<feature type="binding site" evidence="15">
    <location>
        <begin position="252"/>
        <end position="253"/>
    </location>
    <ligand>
        <name>substrate</name>
    </ligand>
</feature>
<feature type="binding site" evidence="16">
    <location>
        <position position="252"/>
    </location>
    <ligand>
        <name>NAD(+)</name>
        <dbReference type="ChEBI" id="CHEBI:57540"/>
    </ligand>
</feature>
<feature type="binding site" evidence="13">
    <location>
        <position position="105"/>
    </location>
    <ligand>
        <name>sn-glycerol 3-phosphate</name>
        <dbReference type="ChEBI" id="CHEBI:57597"/>
    </ligand>
</feature>
<feature type="binding site" evidence="13">
    <location>
        <position position="251"/>
    </location>
    <ligand>
        <name>sn-glycerol 3-phosphate</name>
        <dbReference type="ChEBI" id="CHEBI:57597"/>
    </ligand>
</feature>
<feature type="domain" description="Glycerol-3-phosphate dehydrogenase NAD-dependent N-terminal" evidence="18">
    <location>
        <begin position="3"/>
        <end position="157"/>
    </location>
</feature>
<dbReference type="GO" id="GO:0008654">
    <property type="term" value="P:phospholipid biosynthetic process"/>
    <property type="evidence" value="ECO:0007669"/>
    <property type="project" value="UniProtKB-KW"/>
</dbReference>
<comment type="function">
    <text evidence="13">Catalyzes the reduction of the glycolytic intermediate dihydroxyacetone phosphate (DHAP) to sn-glycerol 3-phosphate (G3P), the key precursor for phospholipid synthesis.</text>
</comment>
<evidence type="ECO:0000256" key="15">
    <source>
        <dbReference type="PIRSR" id="PIRSR000114-2"/>
    </source>
</evidence>
<keyword evidence="7 13" id="KW-0594">Phospholipid biosynthesis</keyword>
<reference evidence="20 21" key="1">
    <citation type="submission" date="2018-05" db="EMBL/GenBank/DDBJ databases">
        <title>The Hungate 1000. A catalogue of reference genomes from the rumen microbiome.</title>
        <authorList>
            <person name="Kelly W."/>
        </authorList>
    </citation>
    <scope>NUCLEOTIDE SEQUENCE [LARGE SCALE GENOMIC DNA]</scope>
    <source>
        <strain evidence="20 21">SAb67</strain>
    </source>
</reference>
<evidence type="ECO:0000259" key="18">
    <source>
        <dbReference type="Pfam" id="PF01210"/>
    </source>
</evidence>
<dbReference type="GO" id="GO:0005975">
    <property type="term" value="P:carbohydrate metabolic process"/>
    <property type="evidence" value="ECO:0007669"/>
    <property type="project" value="InterPro"/>
</dbReference>
<evidence type="ECO:0000256" key="8">
    <source>
        <dbReference type="ARBA" id="ARBA00023264"/>
    </source>
</evidence>
<dbReference type="GO" id="GO:0005829">
    <property type="term" value="C:cytosol"/>
    <property type="evidence" value="ECO:0007669"/>
    <property type="project" value="TreeGrafter"/>
</dbReference>
<dbReference type="PRINTS" id="PR00077">
    <property type="entry name" value="GPDHDRGNASE"/>
</dbReference>
<evidence type="ECO:0000256" key="4">
    <source>
        <dbReference type="ARBA" id="ARBA00023002"/>
    </source>
</evidence>
<evidence type="ECO:0000256" key="3">
    <source>
        <dbReference type="ARBA" id="ARBA00022857"/>
    </source>
</evidence>
<evidence type="ECO:0000256" key="7">
    <source>
        <dbReference type="ARBA" id="ARBA00023209"/>
    </source>
</evidence>
<dbReference type="Pfam" id="PF07479">
    <property type="entry name" value="NAD_Gly3P_dh_C"/>
    <property type="match status" value="1"/>
</dbReference>
<evidence type="ECO:0000256" key="13">
    <source>
        <dbReference type="HAMAP-Rule" id="MF_00394"/>
    </source>
</evidence>
<feature type="binding site" evidence="16">
    <location>
        <begin position="8"/>
        <end position="13"/>
    </location>
    <ligand>
        <name>NAD(+)</name>
        <dbReference type="ChEBI" id="CHEBI:57540"/>
    </ligand>
</feature>
<keyword evidence="2 13" id="KW-0444">Lipid biosynthesis</keyword>
<dbReference type="Pfam" id="PF01210">
    <property type="entry name" value="NAD_Gly3P_dh_N"/>
    <property type="match status" value="1"/>
</dbReference>
<dbReference type="GO" id="GO:0141152">
    <property type="term" value="F:glycerol-3-phosphate dehydrogenase (NAD+) activity"/>
    <property type="evidence" value="ECO:0007669"/>
    <property type="project" value="RHEA"/>
</dbReference>
<feature type="domain" description="Glycerol-3-phosphate dehydrogenase NAD-dependent C-terminal" evidence="19">
    <location>
        <begin position="177"/>
        <end position="314"/>
    </location>
</feature>
<dbReference type="GO" id="GO:0046168">
    <property type="term" value="P:glycerol-3-phosphate catabolic process"/>
    <property type="evidence" value="ECO:0007669"/>
    <property type="project" value="InterPro"/>
</dbReference>